<organism evidence="1 2">
    <name type="scientific">Fusarium kuroshium</name>
    <dbReference type="NCBI Taxonomy" id="2010991"/>
    <lineage>
        <taxon>Eukaryota</taxon>
        <taxon>Fungi</taxon>
        <taxon>Dikarya</taxon>
        <taxon>Ascomycota</taxon>
        <taxon>Pezizomycotina</taxon>
        <taxon>Sordariomycetes</taxon>
        <taxon>Hypocreomycetidae</taxon>
        <taxon>Hypocreales</taxon>
        <taxon>Nectriaceae</taxon>
        <taxon>Fusarium</taxon>
        <taxon>Fusarium solani species complex</taxon>
    </lineage>
</organism>
<sequence>MSIHGKISSLPWEIMFMIFDCLPVHSFVALTLTTKSLFTALCPTGRFLDLPGSHLQTGTDPLREFKLSERDELLLLLEKDNPTLAFCFDCRRLWAINSGRGHLSCAQPTVSHQFSFTDFWQYVANSVFTNSEFEEHYQSLSGGLIMWHHHPFAWVPRVQWPSINFAEARLAVNRHMFGEAYGLPLGPLEYKYEFERFIDLDKGVLEPHVPLSRHRQGRQYLTRYRQRTVSHSRAPDSDVFTRPWTFKHISEAQIIDGELYIVRFHSIKGPPVEMSLFFNLMRDLDLPICHHQRCRISTFLPTSWWSCHACFTDFWISLWMDDLTGWHCEVATCHRLGTCRSPSDPIWQLATKTDDGWEPRKWRLQAPPEENERLSRITRTSSLKEGGSVDQELELAQKTDRPGGIEGCWAHVRERRRDWKGWEKKSKFTKDIPEYP</sequence>
<dbReference type="STRING" id="2010991.A0A3M2S716"/>
<evidence type="ECO:0000313" key="1">
    <source>
        <dbReference type="EMBL" id="RMJ13042.1"/>
    </source>
</evidence>
<gene>
    <name evidence="1" type="ORF">CDV36_007315</name>
</gene>
<name>A0A3M2S716_9HYPO</name>
<keyword evidence="2" id="KW-1185">Reference proteome</keyword>
<dbReference type="EMBL" id="NKUJ01000118">
    <property type="protein sequence ID" value="RMJ13042.1"/>
    <property type="molecule type" value="Genomic_DNA"/>
</dbReference>
<proteinExistence type="predicted"/>
<accession>A0A3M2S716</accession>
<protein>
    <recommendedName>
        <fullName evidence="3">F-box domain-containing protein</fullName>
    </recommendedName>
</protein>
<dbReference type="OrthoDB" id="3766406at2759"/>
<comment type="caution">
    <text evidence="1">The sequence shown here is derived from an EMBL/GenBank/DDBJ whole genome shotgun (WGS) entry which is preliminary data.</text>
</comment>
<dbReference type="Proteomes" id="UP000277212">
    <property type="component" value="Unassembled WGS sequence"/>
</dbReference>
<evidence type="ECO:0008006" key="3">
    <source>
        <dbReference type="Google" id="ProtNLM"/>
    </source>
</evidence>
<dbReference type="AlphaFoldDB" id="A0A3M2S716"/>
<evidence type="ECO:0000313" key="2">
    <source>
        <dbReference type="Proteomes" id="UP000277212"/>
    </source>
</evidence>
<reference evidence="1 2" key="1">
    <citation type="submission" date="2017-06" db="EMBL/GenBank/DDBJ databases">
        <title>Comparative genomic analysis of Ambrosia Fusariam Clade fungi.</title>
        <authorList>
            <person name="Stajich J.E."/>
            <person name="Carrillo J."/>
            <person name="Kijimoto T."/>
            <person name="Eskalen A."/>
            <person name="O'Donnell K."/>
            <person name="Kasson M."/>
        </authorList>
    </citation>
    <scope>NUCLEOTIDE SEQUENCE [LARGE SCALE GENOMIC DNA]</scope>
    <source>
        <strain evidence="1">UCR3666</strain>
    </source>
</reference>